<comment type="subcellular location">
    <subcellularLocation>
        <location evidence="1">Membrane</location>
        <topology evidence="1">Single-pass type I membrane protein</topology>
    </subcellularLocation>
</comment>
<accession>A0ABN9UV72</accession>
<comment type="catalytic activity">
    <reaction evidence="10">
        <text>L-threonyl-[protein] + ATP = O-phospho-L-threonyl-[protein] + ADP + H(+)</text>
        <dbReference type="Rhea" id="RHEA:46608"/>
        <dbReference type="Rhea" id="RHEA-COMP:11060"/>
        <dbReference type="Rhea" id="RHEA-COMP:11605"/>
        <dbReference type="ChEBI" id="CHEBI:15378"/>
        <dbReference type="ChEBI" id="CHEBI:30013"/>
        <dbReference type="ChEBI" id="CHEBI:30616"/>
        <dbReference type="ChEBI" id="CHEBI:61977"/>
        <dbReference type="ChEBI" id="CHEBI:456216"/>
        <dbReference type="EC" id="2.7.11.1"/>
    </reaction>
</comment>
<feature type="chain" id="PRO_5046375922" description="non-specific serine/threonine protein kinase" evidence="13">
    <location>
        <begin position="28"/>
        <end position="690"/>
    </location>
</feature>
<evidence type="ECO:0000256" key="12">
    <source>
        <dbReference type="SAM" id="MobiDB-lite"/>
    </source>
</evidence>
<keyword evidence="6" id="KW-0472">Membrane</keyword>
<dbReference type="Pfam" id="PF13540">
    <property type="entry name" value="RCC1_2"/>
    <property type="match status" value="1"/>
</dbReference>
<gene>
    <name evidence="14" type="ORF">PCOR1329_LOCUS51995</name>
</gene>
<evidence type="ECO:0000256" key="4">
    <source>
        <dbReference type="ARBA" id="ARBA00022729"/>
    </source>
</evidence>
<evidence type="ECO:0000256" key="13">
    <source>
        <dbReference type="SAM" id="SignalP"/>
    </source>
</evidence>
<organism evidence="14 15">
    <name type="scientific">Prorocentrum cordatum</name>
    <dbReference type="NCBI Taxonomy" id="2364126"/>
    <lineage>
        <taxon>Eukaryota</taxon>
        <taxon>Sar</taxon>
        <taxon>Alveolata</taxon>
        <taxon>Dinophyceae</taxon>
        <taxon>Prorocentrales</taxon>
        <taxon>Prorocentraceae</taxon>
        <taxon>Prorocentrum</taxon>
    </lineage>
</organism>
<evidence type="ECO:0000256" key="6">
    <source>
        <dbReference type="ARBA" id="ARBA00023136"/>
    </source>
</evidence>
<feature type="compositionally biased region" description="Basic and acidic residues" evidence="12">
    <location>
        <begin position="366"/>
        <end position="382"/>
    </location>
</feature>
<keyword evidence="8" id="KW-0675">Receptor</keyword>
<feature type="compositionally biased region" description="Basic and acidic residues" evidence="12">
    <location>
        <begin position="307"/>
        <end position="359"/>
    </location>
</feature>
<dbReference type="SUPFAM" id="SSF50985">
    <property type="entry name" value="RCC1/BLIP-II"/>
    <property type="match status" value="1"/>
</dbReference>
<protein>
    <recommendedName>
        <fullName evidence="2">non-specific serine/threonine protein kinase</fullName>
        <ecNumber evidence="2">2.7.11.1</ecNumber>
    </recommendedName>
</protein>
<evidence type="ECO:0000256" key="11">
    <source>
        <dbReference type="ARBA" id="ARBA00048679"/>
    </source>
</evidence>
<evidence type="ECO:0000256" key="1">
    <source>
        <dbReference type="ARBA" id="ARBA00004479"/>
    </source>
</evidence>
<keyword evidence="3" id="KW-0812">Transmembrane</keyword>
<name>A0ABN9UV72_9DINO</name>
<keyword evidence="9" id="KW-0325">Glycoprotein</keyword>
<feature type="region of interest" description="Disordered" evidence="12">
    <location>
        <begin position="307"/>
        <end position="382"/>
    </location>
</feature>
<evidence type="ECO:0000256" key="8">
    <source>
        <dbReference type="ARBA" id="ARBA00023170"/>
    </source>
</evidence>
<dbReference type="Proteomes" id="UP001189429">
    <property type="component" value="Unassembled WGS sequence"/>
</dbReference>
<evidence type="ECO:0000256" key="7">
    <source>
        <dbReference type="ARBA" id="ARBA00023157"/>
    </source>
</evidence>
<keyword evidence="5" id="KW-1133">Transmembrane helix</keyword>
<evidence type="ECO:0000256" key="5">
    <source>
        <dbReference type="ARBA" id="ARBA00022989"/>
    </source>
</evidence>
<comment type="caution">
    <text evidence="14">The sequence shown here is derived from an EMBL/GenBank/DDBJ whole genome shotgun (WGS) entry which is preliminary data.</text>
</comment>
<dbReference type="EC" id="2.7.11.1" evidence="2"/>
<evidence type="ECO:0000256" key="9">
    <source>
        <dbReference type="ARBA" id="ARBA00023180"/>
    </source>
</evidence>
<keyword evidence="4 13" id="KW-0732">Signal</keyword>
<feature type="region of interest" description="Disordered" evidence="12">
    <location>
        <begin position="65"/>
        <end position="99"/>
    </location>
</feature>
<sequence>MPTNFHVGGRRLLLLSWRSALAGATLAASAVAPRGDAGARVHIAVDASGDIAPPAAAGRRPLMRRAGHGRDNTTAPAGADVQPHDALSGPSRARAGGPLEAGSVAAGSLAADVAQASGCGYDQMSTNASALASTFFHACTIHQSSWTSCCWGGNGHGETKVPEDLGPVQAIAAGGFHTCAIRQSDRTVQCWGVDWHGRTRVPGDLGRAEAVSAGRAHTCSIRQSDRTVQCWGGGAVALVLSIEKQKHEVGIEKKAAEKAREQAAKREAKVQKEKELVQKEKEAAEKARLAAQKKKDQVEKARVQAVKEKEQVQKEKEKVQEEKEAAEEARLAAQKKKDQAEKARQQAVKEKEAAEKEKLAAQQRKIQAEKQERQAKKEREEARRGKAVAVIEKSCSAELTRQVKVEISCAGTAGNATYAVPVPDGVMLFGSPVQAHRCTNRGACIAAGAQSRRWEGSEIEIGGAACPLGTSASNMSSPMCGKGYDDQSPGCSRCSEGYGRASSDAFVCQACGATALQLAGYMMIPLAIYIISVRGALARARTRSGIFNDLLKIFLSFGQGATVVMSAVVTSDSYQALPELPQKFLSSGDSSVERAALYPRAWTASRTRRWESTGSSCWFSYLLLPLCWRRSSSLPLSGHSVPPTARPSSTSLWYPWWRGTNSSRRSSALPFARCPALTRRRPRGPSRASF</sequence>
<dbReference type="PANTHER" id="PTHR47460">
    <property type="entry name" value="SERINE/THREONINE-PROTEIN KINASE-LIKE PROTEIN ACR4"/>
    <property type="match status" value="1"/>
</dbReference>
<evidence type="ECO:0000313" key="14">
    <source>
        <dbReference type="EMBL" id="CAK0864000.1"/>
    </source>
</evidence>
<proteinExistence type="predicted"/>
<evidence type="ECO:0000256" key="3">
    <source>
        <dbReference type="ARBA" id="ARBA00022692"/>
    </source>
</evidence>
<keyword evidence="15" id="KW-1185">Reference proteome</keyword>
<keyword evidence="7" id="KW-1015">Disulfide bond</keyword>
<evidence type="ECO:0000256" key="10">
    <source>
        <dbReference type="ARBA" id="ARBA00047899"/>
    </source>
</evidence>
<comment type="catalytic activity">
    <reaction evidence="11">
        <text>L-seryl-[protein] + ATP = O-phospho-L-seryl-[protein] + ADP + H(+)</text>
        <dbReference type="Rhea" id="RHEA:17989"/>
        <dbReference type="Rhea" id="RHEA-COMP:9863"/>
        <dbReference type="Rhea" id="RHEA-COMP:11604"/>
        <dbReference type="ChEBI" id="CHEBI:15378"/>
        <dbReference type="ChEBI" id="CHEBI:29999"/>
        <dbReference type="ChEBI" id="CHEBI:30616"/>
        <dbReference type="ChEBI" id="CHEBI:83421"/>
        <dbReference type="ChEBI" id="CHEBI:456216"/>
        <dbReference type="EC" id="2.7.11.1"/>
    </reaction>
</comment>
<evidence type="ECO:0000256" key="2">
    <source>
        <dbReference type="ARBA" id="ARBA00012513"/>
    </source>
</evidence>
<feature type="signal peptide" evidence="13">
    <location>
        <begin position="1"/>
        <end position="27"/>
    </location>
</feature>
<dbReference type="EMBL" id="CAUYUJ010016321">
    <property type="protein sequence ID" value="CAK0864000.1"/>
    <property type="molecule type" value="Genomic_DNA"/>
</dbReference>
<dbReference type="PANTHER" id="PTHR47460:SF1">
    <property type="entry name" value="SERINE_THREONINE-PROTEIN KINASE-LIKE PROTEIN ACR4"/>
    <property type="match status" value="1"/>
</dbReference>
<dbReference type="InterPro" id="IPR009091">
    <property type="entry name" value="RCC1/BLIP-II"/>
</dbReference>
<evidence type="ECO:0000313" key="15">
    <source>
        <dbReference type="Proteomes" id="UP001189429"/>
    </source>
</evidence>
<dbReference type="Gene3D" id="2.130.10.30">
    <property type="entry name" value="Regulator of chromosome condensation 1/beta-lactamase-inhibitor protein II"/>
    <property type="match status" value="1"/>
</dbReference>
<reference evidence="14" key="1">
    <citation type="submission" date="2023-10" db="EMBL/GenBank/DDBJ databases">
        <authorList>
            <person name="Chen Y."/>
            <person name="Shah S."/>
            <person name="Dougan E. K."/>
            <person name="Thang M."/>
            <person name="Chan C."/>
        </authorList>
    </citation>
    <scope>NUCLEOTIDE SEQUENCE [LARGE SCALE GENOMIC DNA]</scope>
</reference>